<keyword evidence="1" id="KW-0812">Transmembrane</keyword>
<name>A0A8J3I129_9CHLR</name>
<dbReference type="Proteomes" id="UP000612362">
    <property type="component" value="Unassembled WGS sequence"/>
</dbReference>
<keyword evidence="1" id="KW-0472">Membrane</keyword>
<evidence type="ECO:0000313" key="2">
    <source>
        <dbReference type="EMBL" id="GHO45646.1"/>
    </source>
</evidence>
<organism evidence="2 3">
    <name type="scientific">Ktedonospora formicarum</name>
    <dbReference type="NCBI Taxonomy" id="2778364"/>
    <lineage>
        <taxon>Bacteria</taxon>
        <taxon>Bacillati</taxon>
        <taxon>Chloroflexota</taxon>
        <taxon>Ktedonobacteria</taxon>
        <taxon>Ktedonobacterales</taxon>
        <taxon>Ktedonobacteraceae</taxon>
        <taxon>Ktedonospora</taxon>
    </lineage>
</organism>
<proteinExistence type="predicted"/>
<gene>
    <name evidence="2" type="ORF">KSX_38090</name>
</gene>
<protein>
    <submittedName>
        <fullName evidence="2">Uncharacterized protein</fullName>
    </submittedName>
</protein>
<sequence>MLTLMVLLLFGLVFLMVLLRLAFGFFMLPMRRRMYPGYFRPFRRGIFWRPWLNRRPFMGGGFYGPRRHRQYRGW</sequence>
<reference evidence="2" key="1">
    <citation type="submission" date="2020-10" db="EMBL/GenBank/DDBJ databases">
        <title>Taxonomic study of unclassified bacteria belonging to the class Ktedonobacteria.</title>
        <authorList>
            <person name="Yabe S."/>
            <person name="Wang C.M."/>
            <person name="Zheng Y."/>
            <person name="Sakai Y."/>
            <person name="Cavaletti L."/>
            <person name="Monciardini P."/>
            <person name="Donadio S."/>
        </authorList>
    </citation>
    <scope>NUCLEOTIDE SEQUENCE</scope>
    <source>
        <strain evidence="2">SOSP1-1</strain>
    </source>
</reference>
<keyword evidence="3" id="KW-1185">Reference proteome</keyword>
<dbReference type="AlphaFoldDB" id="A0A8J3I129"/>
<accession>A0A8J3I129</accession>
<evidence type="ECO:0000313" key="3">
    <source>
        <dbReference type="Proteomes" id="UP000612362"/>
    </source>
</evidence>
<dbReference type="RefSeq" id="WP_220194957.1">
    <property type="nucleotide sequence ID" value="NZ_BNJF01000001.1"/>
</dbReference>
<dbReference type="EMBL" id="BNJF01000001">
    <property type="protein sequence ID" value="GHO45646.1"/>
    <property type="molecule type" value="Genomic_DNA"/>
</dbReference>
<feature type="transmembrane region" description="Helical" evidence="1">
    <location>
        <begin position="6"/>
        <end position="28"/>
    </location>
</feature>
<comment type="caution">
    <text evidence="2">The sequence shown here is derived from an EMBL/GenBank/DDBJ whole genome shotgun (WGS) entry which is preliminary data.</text>
</comment>
<keyword evidence="1" id="KW-1133">Transmembrane helix</keyword>
<evidence type="ECO:0000256" key="1">
    <source>
        <dbReference type="SAM" id="Phobius"/>
    </source>
</evidence>